<evidence type="ECO:0000259" key="1">
    <source>
        <dbReference type="Pfam" id="PF17293"/>
    </source>
</evidence>
<comment type="caution">
    <text evidence="2">The sequence shown here is derived from an EMBL/GenBank/DDBJ whole genome shotgun (WGS) entry which is preliminary data.</text>
</comment>
<organism evidence="2 3">
    <name type="scientific">Mucilaginibacter frigoritolerans</name>
    <dbReference type="NCBI Taxonomy" id="652788"/>
    <lineage>
        <taxon>Bacteria</taxon>
        <taxon>Pseudomonadati</taxon>
        <taxon>Bacteroidota</taxon>
        <taxon>Sphingobacteriia</taxon>
        <taxon>Sphingobacteriales</taxon>
        <taxon>Sphingobacteriaceae</taxon>
        <taxon>Mucilaginibacter</taxon>
    </lineage>
</organism>
<proteinExistence type="predicted"/>
<keyword evidence="3" id="KW-1185">Reference proteome</keyword>
<dbReference type="InterPro" id="IPR035386">
    <property type="entry name" value="Arm-DNA-bind_5"/>
</dbReference>
<feature type="domain" description="Arm DNA-binding" evidence="1">
    <location>
        <begin position="9"/>
        <end position="75"/>
    </location>
</feature>
<dbReference type="Pfam" id="PF17293">
    <property type="entry name" value="Arm-DNA-bind_5"/>
    <property type="match status" value="1"/>
</dbReference>
<accession>A0A562TVD8</accession>
<name>A0A562TVD8_9SPHI</name>
<dbReference type="Proteomes" id="UP000317010">
    <property type="component" value="Unassembled WGS sequence"/>
</dbReference>
<sequence>MISAFCLNFALKKTKILANGTAPIYLRLTIEGDRIEFTTRRYVNPSRWNATTQKMTGTSEEARSFNLYLKTLGQQVYYAHRQRLAPEYLHWLRRNVHH</sequence>
<reference evidence="2 3" key="1">
    <citation type="submission" date="2019-07" db="EMBL/GenBank/DDBJ databases">
        <title>Genomic Encyclopedia of Archaeal and Bacterial Type Strains, Phase II (KMG-II): from individual species to whole genera.</title>
        <authorList>
            <person name="Goeker M."/>
        </authorList>
    </citation>
    <scope>NUCLEOTIDE SEQUENCE [LARGE SCALE GENOMIC DNA]</scope>
    <source>
        <strain evidence="2 3">ATCC BAA-1854</strain>
    </source>
</reference>
<dbReference type="AlphaFoldDB" id="A0A562TVD8"/>
<dbReference type="EMBL" id="VLLI01000010">
    <property type="protein sequence ID" value="TWI97579.1"/>
    <property type="molecule type" value="Genomic_DNA"/>
</dbReference>
<protein>
    <submittedName>
        <fullName evidence="2">Integrase-like protein</fullName>
    </submittedName>
</protein>
<evidence type="ECO:0000313" key="3">
    <source>
        <dbReference type="Proteomes" id="UP000317010"/>
    </source>
</evidence>
<gene>
    <name evidence="2" type="ORF">JN11_03401</name>
</gene>
<evidence type="ECO:0000313" key="2">
    <source>
        <dbReference type="EMBL" id="TWI97579.1"/>
    </source>
</evidence>